<dbReference type="InterPro" id="IPR026870">
    <property type="entry name" value="Zinc_ribbon_dom"/>
</dbReference>
<name>A0A1M5WLB4_BUTFI</name>
<keyword evidence="1" id="KW-1133">Transmembrane helix</keyword>
<dbReference type="EMBL" id="FQXK01000008">
    <property type="protein sequence ID" value="SHH88331.1"/>
    <property type="molecule type" value="Genomic_DNA"/>
</dbReference>
<keyword evidence="1" id="KW-0812">Transmembrane</keyword>
<dbReference type="RefSeq" id="WP_073386079.1">
    <property type="nucleotide sequence ID" value="NZ_FQXK01000008.1"/>
</dbReference>
<accession>A0A1M5WLB4</accession>
<evidence type="ECO:0000313" key="4">
    <source>
        <dbReference type="Proteomes" id="UP000184278"/>
    </source>
</evidence>
<keyword evidence="1" id="KW-0472">Membrane</keyword>
<dbReference type="OrthoDB" id="192868at2"/>
<feature type="transmembrane region" description="Helical" evidence="1">
    <location>
        <begin position="62"/>
        <end position="82"/>
    </location>
</feature>
<sequence>MVCPKCGAELYNNDKFCTECGYKINIEENVKSEITNSTSPINTEKVNQVRKQKSAVGDCLKFIGYIDMFLCFIAGVVCFLFGGLDNTLIGLALIASGFALGMSFIGFGEIILILQDIRDKI</sequence>
<organism evidence="3 4">
    <name type="scientific">Butyrivibrio fibrisolvens DSM 3071</name>
    <dbReference type="NCBI Taxonomy" id="1121131"/>
    <lineage>
        <taxon>Bacteria</taxon>
        <taxon>Bacillati</taxon>
        <taxon>Bacillota</taxon>
        <taxon>Clostridia</taxon>
        <taxon>Lachnospirales</taxon>
        <taxon>Lachnospiraceae</taxon>
        <taxon>Butyrivibrio</taxon>
    </lineage>
</organism>
<gene>
    <name evidence="3" type="ORF">SAMN02745229_01061</name>
</gene>
<protein>
    <submittedName>
        <fullName evidence="3">Zinc-ribbon domain-containing protein</fullName>
    </submittedName>
</protein>
<proteinExistence type="predicted"/>
<evidence type="ECO:0000259" key="2">
    <source>
        <dbReference type="Pfam" id="PF13240"/>
    </source>
</evidence>
<dbReference type="Proteomes" id="UP000184278">
    <property type="component" value="Unassembled WGS sequence"/>
</dbReference>
<evidence type="ECO:0000313" key="3">
    <source>
        <dbReference type="EMBL" id="SHH88331.1"/>
    </source>
</evidence>
<evidence type="ECO:0000256" key="1">
    <source>
        <dbReference type="SAM" id="Phobius"/>
    </source>
</evidence>
<dbReference type="Gene3D" id="4.10.1060.50">
    <property type="match status" value="1"/>
</dbReference>
<dbReference type="GeneID" id="89509519"/>
<feature type="transmembrane region" description="Helical" evidence="1">
    <location>
        <begin position="88"/>
        <end position="114"/>
    </location>
</feature>
<dbReference type="Pfam" id="PF13240">
    <property type="entry name" value="Zn_Ribbon_1"/>
    <property type="match status" value="1"/>
</dbReference>
<feature type="domain" description="Zinc-ribbon" evidence="2">
    <location>
        <begin position="3"/>
        <end position="24"/>
    </location>
</feature>
<dbReference type="AlphaFoldDB" id="A0A1M5WLB4"/>
<reference evidence="4" key="1">
    <citation type="submission" date="2016-11" db="EMBL/GenBank/DDBJ databases">
        <authorList>
            <person name="Varghese N."/>
            <person name="Submissions S."/>
        </authorList>
    </citation>
    <scope>NUCLEOTIDE SEQUENCE [LARGE SCALE GENOMIC DNA]</scope>
    <source>
        <strain evidence="4">DSM 3071</strain>
    </source>
</reference>
<keyword evidence="4" id="KW-1185">Reference proteome</keyword>
<dbReference type="InterPro" id="IPR038587">
    <property type="entry name" value="Ribosomal_eL40_sf"/>
</dbReference>